<evidence type="ECO:0000313" key="7">
    <source>
        <dbReference type="Proteomes" id="UP000482295"/>
    </source>
</evidence>
<gene>
    <name evidence="6" type="ORF">F0475_02100</name>
</gene>
<dbReference type="EC" id="3.5.1.28" evidence="2"/>
<dbReference type="RefSeq" id="WP_155715171.1">
    <property type="nucleotide sequence ID" value="NZ_VVIQ01000002.1"/>
</dbReference>
<dbReference type="GO" id="GO:0009253">
    <property type="term" value="P:peptidoglycan catabolic process"/>
    <property type="evidence" value="ECO:0007669"/>
    <property type="project" value="InterPro"/>
</dbReference>
<dbReference type="SMART" id="SM00644">
    <property type="entry name" value="Ami_2"/>
    <property type="match status" value="1"/>
</dbReference>
<evidence type="ECO:0000313" key="6">
    <source>
        <dbReference type="EMBL" id="MUL27137.1"/>
    </source>
</evidence>
<name>A0A7C9LCT8_9BACT</name>
<dbReference type="Proteomes" id="UP000482295">
    <property type="component" value="Unassembled WGS sequence"/>
</dbReference>
<dbReference type="CDD" id="cd06583">
    <property type="entry name" value="PGRP"/>
    <property type="match status" value="1"/>
</dbReference>
<dbReference type="GO" id="GO:0008745">
    <property type="term" value="F:N-acetylmuramoyl-L-alanine amidase activity"/>
    <property type="evidence" value="ECO:0007669"/>
    <property type="project" value="UniProtKB-EC"/>
</dbReference>
<organism evidence="6 7">
    <name type="scientific">Prevotella vespertina</name>
    <dbReference type="NCBI Taxonomy" id="2608404"/>
    <lineage>
        <taxon>Bacteria</taxon>
        <taxon>Pseudomonadati</taxon>
        <taxon>Bacteroidota</taxon>
        <taxon>Bacteroidia</taxon>
        <taxon>Bacteroidales</taxon>
        <taxon>Prevotellaceae</taxon>
        <taxon>Prevotella</taxon>
    </lineage>
</organism>
<comment type="catalytic activity">
    <reaction evidence="1">
        <text>Hydrolyzes the link between N-acetylmuramoyl residues and L-amino acid residues in certain cell-wall glycopeptides.</text>
        <dbReference type="EC" id="3.5.1.28"/>
    </reaction>
</comment>
<dbReference type="GO" id="GO:0005509">
    <property type="term" value="F:calcium ion binding"/>
    <property type="evidence" value="ECO:0007669"/>
    <property type="project" value="InterPro"/>
</dbReference>
<comment type="caution">
    <text evidence="6">The sequence shown here is derived from an EMBL/GenBank/DDBJ whole genome shotgun (WGS) entry which is preliminary data.</text>
</comment>
<dbReference type="GO" id="GO:0071555">
    <property type="term" value="P:cell wall organization"/>
    <property type="evidence" value="ECO:0007669"/>
    <property type="project" value="UniProtKB-KW"/>
</dbReference>
<dbReference type="PANTHER" id="PTHR30417:SF1">
    <property type="entry name" value="N-ACETYLMURAMOYL-L-ALANINE AMIDASE AMID"/>
    <property type="match status" value="1"/>
</dbReference>
<dbReference type="InterPro" id="IPR018247">
    <property type="entry name" value="EF_Hand_1_Ca_BS"/>
</dbReference>
<dbReference type="PANTHER" id="PTHR30417">
    <property type="entry name" value="N-ACETYLMURAMOYL-L-ALANINE AMIDASE AMID"/>
    <property type="match status" value="1"/>
</dbReference>
<feature type="domain" description="EF-hand" evidence="5">
    <location>
        <begin position="119"/>
        <end position="141"/>
    </location>
</feature>
<dbReference type="Pfam" id="PF01510">
    <property type="entry name" value="Amidase_2"/>
    <property type="match status" value="1"/>
</dbReference>
<evidence type="ECO:0000256" key="3">
    <source>
        <dbReference type="ARBA" id="ARBA00022801"/>
    </source>
</evidence>
<dbReference type="InterPro" id="IPR002048">
    <property type="entry name" value="EF_hand_dom"/>
</dbReference>
<dbReference type="EMBL" id="VVIQ01000002">
    <property type="protein sequence ID" value="MUL27137.1"/>
    <property type="molecule type" value="Genomic_DNA"/>
</dbReference>
<dbReference type="Gene3D" id="3.40.80.10">
    <property type="entry name" value="Peptidoglycan recognition protein-like"/>
    <property type="match status" value="1"/>
</dbReference>
<keyword evidence="7" id="KW-1185">Reference proteome</keyword>
<dbReference type="InterPro" id="IPR002502">
    <property type="entry name" value="Amidase_domain"/>
</dbReference>
<evidence type="ECO:0000259" key="5">
    <source>
        <dbReference type="PROSITE" id="PS50222"/>
    </source>
</evidence>
<dbReference type="AlphaFoldDB" id="A0A7C9LCT8"/>
<proteinExistence type="predicted"/>
<evidence type="ECO:0000256" key="1">
    <source>
        <dbReference type="ARBA" id="ARBA00001561"/>
    </source>
</evidence>
<dbReference type="InterPro" id="IPR036505">
    <property type="entry name" value="Amidase/PGRP_sf"/>
</dbReference>
<dbReference type="PROSITE" id="PS50222">
    <property type="entry name" value="EF_HAND_2"/>
    <property type="match status" value="1"/>
</dbReference>
<accession>A0A7C9LCT8</accession>
<dbReference type="SUPFAM" id="SSF55846">
    <property type="entry name" value="N-acetylmuramoyl-L-alanine amidase-like"/>
    <property type="match status" value="1"/>
</dbReference>
<keyword evidence="3" id="KW-0378">Hydrolase</keyword>
<protein>
    <recommendedName>
        <fullName evidence="2">N-acetylmuramoyl-L-alanine amidase</fullName>
        <ecNumber evidence="2">3.5.1.28</ecNumber>
    </recommendedName>
</protein>
<evidence type="ECO:0000256" key="4">
    <source>
        <dbReference type="ARBA" id="ARBA00023316"/>
    </source>
</evidence>
<dbReference type="GO" id="GO:0009254">
    <property type="term" value="P:peptidoglycan turnover"/>
    <property type="evidence" value="ECO:0007669"/>
    <property type="project" value="TreeGrafter"/>
</dbReference>
<keyword evidence="4" id="KW-0961">Cell wall biogenesis/degradation</keyword>
<evidence type="ECO:0000256" key="2">
    <source>
        <dbReference type="ARBA" id="ARBA00011901"/>
    </source>
</evidence>
<dbReference type="PROSITE" id="PS00018">
    <property type="entry name" value="EF_HAND_1"/>
    <property type="match status" value="1"/>
</dbReference>
<sequence length="147" mass="16442">MRNIKYIAVHCTASHQSMTIEGLKQEFKRKGWVNPGYHYVVSPDGKITQLLDEEKVSNGVKGFNSVSINVAYIGGIDTNGKPADNRTDAQKASLRSLLKMLHKKYPTAVIQGHRDFSPDLNKDGKITPNEWMKACPCFDAKTEYANL</sequence>
<dbReference type="InterPro" id="IPR051206">
    <property type="entry name" value="NAMLAA_amidase_2"/>
</dbReference>
<reference evidence="6 7" key="1">
    <citation type="submission" date="2019-09" db="EMBL/GenBank/DDBJ databases">
        <title>Prevotella A2879 sp. nov., isolated from an abscess of a patient.</title>
        <authorList>
            <person name="Buhl M."/>
            <person name="Oberhettinger P."/>
        </authorList>
    </citation>
    <scope>NUCLEOTIDE SEQUENCE [LARGE SCALE GENOMIC DNA]</scope>
    <source>
        <strain evidence="6 7">A2879</strain>
    </source>
</reference>